<protein>
    <submittedName>
        <fullName evidence="1">Uncharacterized protein</fullName>
    </submittedName>
</protein>
<dbReference type="EMBL" id="JABEZX010000010">
    <property type="protein sequence ID" value="MBA0568974.1"/>
    <property type="molecule type" value="Genomic_DNA"/>
</dbReference>
<gene>
    <name evidence="1" type="ORF">Golob_006439</name>
</gene>
<evidence type="ECO:0000313" key="2">
    <source>
        <dbReference type="Proteomes" id="UP000593572"/>
    </source>
</evidence>
<name>A0A7J8MWE6_9ROSI</name>
<dbReference type="Proteomes" id="UP000593572">
    <property type="component" value="Unassembled WGS sequence"/>
</dbReference>
<comment type="caution">
    <text evidence="1">The sequence shown here is derived from an EMBL/GenBank/DDBJ whole genome shotgun (WGS) entry which is preliminary data.</text>
</comment>
<evidence type="ECO:0000313" key="1">
    <source>
        <dbReference type="EMBL" id="MBA0568974.1"/>
    </source>
</evidence>
<reference evidence="1 2" key="1">
    <citation type="journal article" date="2019" name="Genome Biol. Evol.">
        <title>Insights into the evolution of the New World diploid cottons (Gossypium, subgenus Houzingenia) based on genome sequencing.</title>
        <authorList>
            <person name="Grover C.E."/>
            <person name="Arick M.A. 2nd"/>
            <person name="Thrash A."/>
            <person name="Conover J.L."/>
            <person name="Sanders W.S."/>
            <person name="Peterson D.G."/>
            <person name="Frelichowski J.E."/>
            <person name="Scheffler J.A."/>
            <person name="Scheffler B.E."/>
            <person name="Wendel J.F."/>
        </authorList>
    </citation>
    <scope>NUCLEOTIDE SEQUENCE [LARGE SCALE GENOMIC DNA]</scope>
    <source>
        <strain evidence="1">157</strain>
        <tissue evidence="1">Leaf</tissue>
    </source>
</reference>
<accession>A0A7J8MWE6</accession>
<proteinExistence type="predicted"/>
<dbReference type="AlphaFoldDB" id="A0A7J8MWE6"/>
<organism evidence="1 2">
    <name type="scientific">Gossypium lobatum</name>
    <dbReference type="NCBI Taxonomy" id="34289"/>
    <lineage>
        <taxon>Eukaryota</taxon>
        <taxon>Viridiplantae</taxon>
        <taxon>Streptophyta</taxon>
        <taxon>Embryophyta</taxon>
        <taxon>Tracheophyta</taxon>
        <taxon>Spermatophyta</taxon>
        <taxon>Magnoliopsida</taxon>
        <taxon>eudicotyledons</taxon>
        <taxon>Gunneridae</taxon>
        <taxon>Pentapetalae</taxon>
        <taxon>rosids</taxon>
        <taxon>malvids</taxon>
        <taxon>Malvales</taxon>
        <taxon>Malvaceae</taxon>
        <taxon>Malvoideae</taxon>
        <taxon>Gossypium</taxon>
    </lineage>
</organism>
<keyword evidence="2" id="KW-1185">Reference proteome</keyword>
<sequence length="47" mass="5196">MLLGSLIRIVEPLFSLILNRYSFLGPSLKMKPGHCCQSSHLGILKSP</sequence>